<reference evidence="1 2" key="2">
    <citation type="journal article" date="2015" name="Antonie Van Leeuwenhoek">
        <title>Ecophysiological diversity of a novel member of the genus Alteromonas, and description of Alteromonas mediterranea sp. nov.</title>
        <authorList>
            <person name="Ivanova E.P."/>
            <person name="Lopez-Perez M."/>
            <person name="Zabalos M."/>
            <person name="Nguyen S.H."/>
            <person name="Webb H.K."/>
            <person name="Ryan J."/>
            <person name="Lagutin K."/>
            <person name="Vyssotski M."/>
            <person name="Crawford R.J."/>
            <person name="Rodriguez-Valera F."/>
        </authorList>
    </citation>
    <scope>NUCLEOTIDE SEQUENCE [LARGE SCALE GENOMIC DNA]</scope>
    <source>
        <strain evidence="2">DSM 17117 / CIP 110805 / LMG 28347 / Deep ecotype</strain>
    </source>
</reference>
<dbReference type="HOGENOM" id="CLU_3021656_0_0_6"/>
<dbReference type="Proteomes" id="UP000001870">
    <property type="component" value="Chromosome"/>
</dbReference>
<gene>
    <name evidence="1" type="ORF">MADE_000001020765</name>
</gene>
<accession>T2DKU2</accession>
<organism evidence="1 2">
    <name type="scientific">Alteromonas mediterranea (strain DSM 17117 / CIP 110805 / LMG 28347 / Deep ecotype)</name>
    <dbReference type="NCBI Taxonomy" id="1774373"/>
    <lineage>
        <taxon>Bacteria</taxon>
        <taxon>Pseudomonadati</taxon>
        <taxon>Pseudomonadota</taxon>
        <taxon>Gammaproteobacteria</taxon>
        <taxon>Alteromonadales</taxon>
        <taxon>Alteromonadaceae</taxon>
        <taxon>Alteromonas/Salinimonas group</taxon>
        <taxon>Alteromonas</taxon>
    </lineage>
</organism>
<dbReference type="AlphaFoldDB" id="T2DKU2"/>
<dbReference type="KEGG" id="amc:MADE_000001020765"/>
<proteinExistence type="predicted"/>
<name>T2DKU2_ALTMD</name>
<protein>
    <submittedName>
        <fullName evidence="1">Uncharacterized protein</fullName>
    </submittedName>
</protein>
<dbReference type="EMBL" id="CP001103">
    <property type="protein sequence ID" value="AGV53986.1"/>
    <property type="molecule type" value="Genomic_DNA"/>
</dbReference>
<reference evidence="1 2" key="1">
    <citation type="journal article" date="2008" name="ISME J.">
        <title>Comparative genomics of two ecotypes of the marine planktonic copiotroph Alteromonas macleodii suggests alternative lifestyles associated with different kinds of particulate organic matter.</title>
        <authorList>
            <person name="Ivars-Martinez E."/>
            <person name="Martin-Cuadrado A.B."/>
            <person name="D'Auria G."/>
            <person name="Mira A."/>
            <person name="Ferriera S."/>
            <person name="Johnson J."/>
            <person name="Friedman R."/>
            <person name="Rodriguez-Valera F."/>
        </authorList>
    </citation>
    <scope>NUCLEOTIDE SEQUENCE [LARGE SCALE GENOMIC DNA]</scope>
    <source>
        <strain evidence="2">DSM 17117 / CIP 110805 / LMG 28347 / Deep ecotype</strain>
    </source>
</reference>
<sequence length="55" mass="6238">MANIEVVINTYTVAIVSTQAPVWPMSFKYSNVASRGLKKKVENDKQILQQILEDK</sequence>
<evidence type="ECO:0000313" key="1">
    <source>
        <dbReference type="EMBL" id="AGV53986.1"/>
    </source>
</evidence>
<evidence type="ECO:0000313" key="2">
    <source>
        <dbReference type="Proteomes" id="UP000001870"/>
    </source>
</evidence>
<keyword evidence="2" id="KW-1185">Reference proteome</keyword>